<keyword evidence="10" id="KW-0539">Nucleus</keyword>
<dbReference type="GO" id="GO:0007507">
    <property type="term" value="P:heart development"/>
    <property type="evidence" value="ECO:0007669"/>
    <property type="project" value="TreeGrafter"/>
</dbReference>
<dbReference type="EMBL" id="GANO01004496">
    <property type="protein sequence ID" value="JAB55375.1"/>
    <property type="molecule type" value="mRNA"/>
</dbReference>
<dbReference type="GO" id="GO:0045944">
    <property type="term" value="P:positive regulation of transcription by RNA polymerase II"/>
    <property type="evidence" value="ECO:0007669"/>
    <property type="project" value="TreeGrafter"/>
</dbReference>
<dbReference type="GO" id="GO:0030154">
    <property type="term" value="P:cell differentiation"/>
    <property type="evidence" value="ECO:0007669"/>
    <property type="project" value="UniProtKB-ARBA"/>
</dbReference>
<protein>
    <submittedName>
        <fullName evidence="15">Putative u-shaped</fullName>
    </submittedName>
</protein>
<feature type="compositionally biased region" description="Low complexity" evidence="12">
    <location>
        <begin position="43"/>
        <end position="71"/>
    </location>
</feature>
<evidence type="ECO:0000256" key="11">
    <source>
        <dbReference type="PROSITE-ProRule" id="PRU00042"/>
    </source>
</evidence>
<feature type="region of interest" description="Disordered" evidence="12">
    <location>
        <begin position="240"/>
        <end position="302"/>
    </location>
</feature>
<dbReference type="InterPro" id="IPR013087">
    <property type="entry name" value="Znf_C2H2_type"/>
</dbReference>
<keyword evidence="5 11" id="KW-0863">Zinc-finger</keyword>
<keyword evidence="9" id="KW-0804">Transcription</keyword>
<feature type="region of interest" description="Disordered" evidence="12">
    <location>
        <begin position="320"/>
        <end position="390"/>
    </location>
</feature>
<dbReference type="InterPro" id="IPR036236">
    <property type="entry name" value="Znf_C2H2_sf"/>
</dbReference>
<feature type="compositionally biased region" description="Acidic residues" evidence="12">
    <location>
        <begin position="293"/>
        <end position="302"/>
    </location>
</feature>
<evidence type="ECO:0000256" key="3">
    <source>
        <dbReference type="ARBA" id="ARBA00022723"/>
    </source>
</evidence>
<evidence type="ECO:0000256" key="10">
    <source>
        <dbReference type="ARBA" id="ARBA00023242"/>
    </source>
</evidence>
<feature type="region of interest" description="Disordered" evidence="12">
    <location>
        <begin position="28"/>
        <end position="71"/>
    </location>
</feature>
<comment type="subcellular location">
    <subcellularLocation>
        <location evidence="1">Nucleus</location>
    </subcellularLocation>
</comment>
<name>U5EE13_9DIPT</name>
<dbReference type="PROSITE" id="PS51810">
    <property type="entry name" value="ZF_CCHC_FOG"/>
    <property type="match status" value="2"/>
</dbReference>
<dbReference type="Gene3D" id="3.30.160.60">
    <property type="entry name" value="Classic Zinc Finger"/>
    <property type="match status" value="1"/>
</dbReference>
<sequence>IVFCKYENYLAHKKHYCSARNLDGDGDGNVKISPPISPHQQMTSPSANSNASGTNNSSTSSGQNQTPAAPQPPLAYQQLICAACGIKFTSLDNLTAHQMYYCPKRVDLQVQSATSQKEKCSKCKSVHDPSQACTVAGQGAYKCPLCDVISPNSTEARRHMETHGGVKAFRCTICRYKGNTLRGMRTHIRMHFDKKTNEFNEESYITCILEEDGIEIPPAVAVASAASAVRNIKLAHPQVSPKIDSSITNETNEKLLSNGETIQNRNNNRTPTEKHSSEASSISLNHSSIKTEPEDDKYENNDEDIDVVIDEPEIIIKTEINDSLSAATTNTSTPSSPSSMLPTNQSQQLQSQNQIQNKISAILQQHHKSTPSPPNAATTPTQVNDNNGNINNTTLPMINLNAAAATVSATDHKYCETCD</sequence>
<keyword evidence="4" id="KW-0677">Repeat</keyword>
<evidence type="ECO:0000259" key="13">
    <source>
        <dbReference type="PROSITE" id="PS50157"/>
    </source>
</evidence>
<feature type="compositionally biased region" description="Polar residues" evidence="12">
    <location>
        <begin position="243"/>
        <end position="270"/>
    </location>
</feature>
<dbReference type="GO" id="GO:0061629">
    <property type="term" value="F:RNA polymerase II-specific DNA-binding transcription factor binding"/>
    <property type="evidence" value="ECO:0007669"/>
    <property type="project" value="InterPro"/>
</dbReference>
<dbReference type="GO" id="GO:0000122">
    <property type="term" value="P:negative regulation of transcription by RNA polymerase II"/>
    <property type="evidence" value="ECO:0007669"/>
    <property type="project" value="TreeGrafter"/>
</dbReference>
<dbReference type="InterPro" id="IPR039746">
    <property type="entry name" value="FOG"/>
</dbReference>
<evidence type="ECO:0000256" key="1">
    <source>
        <dbReference type="ARBA" id="ARBA00004123"/>
    </source>
</evidence>
<feature type="compositionally biased region" description="Low complexity" evidence="12">
    <location>
        <begin position="323"/>
        <end position="362"/>
    </location>
</feature>
<feature type="domain" description="CCHC FOG-type" evidence="14">
    <location>
        <begin position="1"/>
        <end position="21"/>
    </location>
</feature>
<dbReference type="GO" id="GO:0005634">
    <property type="term" value="C:nucleus"/>
    <property type="evidence" value="ECO:0007669"/>
    <property type="project" value="UniProtKB-SubCell"/>
</dbReference>
<feature type="non-terminal residue" evidence="15">
    <location>
        <position position="419"/>
    </location>
</feature>
<dbReference type="PANTHER" id="PTHR12958:SF3">
    <property type="entry name" value="ZINC FINGER PROTEIN USH"/>
    <property type="match status" value="1"/>
</dbReference>
<feature type="non-terminal residue" evidence="15">
    <location>
        <position position="1"/>
    </location>
</feature>
<evidence type="ECO:0000256" key="9">
    <source>
        <dbReference type="ARBA" id="ARBA00023163"/>
    </source>
</evidence>
<keyword evidence="8" id="KW-0238">DNA-binding</keyword>
<dbReference type="SUPFAM" id="SSF57667">
    <property type="entry name" value="beta-beta-alpha zinc fingers"/>
    <property type="match status" value="2"/>
</dbReference>
<dbReference type="GO" id="GO:0003677">
    <property type="term" value="F:DNA binding"/>
    <property type="evidence" value="ECO:0007669"/>
    <property type="project" value="UniProtKB-KW"/>
</dbReference>
<dbReference type="PROSITE" id="PS50157">
    <property type="entry name" value="ZINC_FINGER_C2H2_2"/>
    <property type="match status" value="1"/>
</dbReference>
<keyword evidence="3" id="KW-0479">Metal-binding</keyword>
<feature type="domain" description="C2H2-type" evidence="13">
    <location>
        <begin position="141"/>
        <end position="168"/>
    </location>
</feature>
<evidence type="ECO:0000256" key="12">
    <source>
        <dbReference type="SAM" id="MobiDB-lite"/>
    </source>
</evidence>
<dbReference type="SMART" id="SM00355">
    <property type="entry name" value="ZnF_C2H2"/>
    <property type="match status" value="3"/>
</dbReference>
<accession>U5EE13</accession>
<keyword evidence="6" id="KW-0862">Zinc</keyword>
<keyword evidence="2" id="KW-0678">Repressor</keyword>
<reference evidence="15" key="1">
    <citation type="journal article" date="2014" name="Insect Biochem. Mol. Biol.">
        <title>An insight into the sialome of the frog biting fly, Corethrella appendiculata.</title>
        <authorList>
            <person name="Ribeiro J.M.C."/>
            <person name="Chagas A.C."/>
            <person name="Pham V.M."/>
            <person name="Lounibos L.P."/>
            <person name="Calvo E."/>
        </authorList>
    </citation>
    <scope>NUCLEOTIDE SEQUENCE</scope>
    <source>
        <tissue evidence="15">Salivary glands</tissue>
    </source>
</reference>
<organism evidence="15">
    <name type="scientific">Corethrella appendiculata</name>
    <dbReference type="NCBI Taxonomy" id="1370023"/>
    <lineage>
        <taxon>Eukaryota</taxon>
        <taxon>Metazoa</taxon>
        <taxon>Ecdysozoa</taxon>
        <taxon>Arthropoda</taxon>
        <taxon>Hexapoda</taxon>
        <taxon>Insecta</taxon>
        <taxon>Pterygota</taxon>
        <taxon>Neoptera</taxon>
        <taxon>Endopterygota</taxon>
        <taxon>Diptera</taxon>
        <taxon>Nematocera</taxon>
        <taxon>Culicoidea</taxon>
        <taxon>Chaoboridae</taxon>
        <taxon>Corethrella</taxon>
    </lineage>
</organism>
<dbReference type="GO" id="GO:0008270">
    <property type="term" value="F:zinc ion binding"/>
    <property type="evidence" value="ECO:0007669"/>
    <property type="project" value="UniProtKB-KW"/>
</dbReference>
<evidence type="ECO:0000256" key="4">
    <source>
        <dbReference type="ARBA" id="ARBA00022737"/>
    </source>
</evidence>
<feature type="domain" description="CCHC FOG-type" evidence="14">
    <location>
        <begin position="73"/>
        <end position="106"/>
    </location>
</feature>
<evidence type="ECO:0000256" key="5">
    <source>
        <dbReference type="ARBA" id="ARBA00022771"/>
    </source>
</evidence>
<evidence type="ECO:0000256" key="6">
    <source>
        <dbReference type="ARBA" id="ARBA00022833"/>
    </source>
</evidence>
<evidence type="ECO:0000256" key="8">
    <source>
        <dbReference type="ARBA" id="ARBA00023125"/>
    </source>
</evidence>
<evidence type="ECO:0000256" key="7">
    <source>
        <dbReference type="ARBA" id="ARBA00023015"/>
    </source>
</evidence>
<dbReference type="PANTHER" id="PTHR12958">
    <property type="entry name" value="FRIEND OF GATA2-RELATED"/>
    <property type="match status" value="1"/>
</dbReference>
<dbReference type="FunFam" id="3.30.160.60:FF:002977">
    <property type="entry name" value="AGAP009066-PA-like protein"/>
    <property type="match status" value="1"/>
</dbReference>
<evidence type="ECO:0000313" key="15">
    <source>
        <dbReference type="EMBL" id="JAB55375.1"/>
    </source>
</evidence>
<evidence type="ECO:0000259" key="14">
    <source>
        <dbReference type="PROSITE" id="PS51810"/>
    </source>
</evidence>
<dbReference type="InterPro" id="IPR034731">
    <property type="entry name" value="Znf_CCHC_FOG"/>
</dbReference>
<proteinExistence type="evidence at transcript level"/>
<keyword evidence="7" id="KW-0805">Transcription regulation</keyword>
<feature type="compositionally biased region" description="Low complexity" evidence="12">
    <location>
        <begin position="375"/>
        <end position="390"/>
    </location>
</feature>
<evidence type="ECO:0000256" key="2">
    <source>
        <dbReference type="ARBA" id="ARBA00022491"/>
    </source>
</evidence>
<feature type="compositionally biased region" description="Polar residues" evidence="12">
    <location>
        <begin position="278"/>
        <end position="290"/>
    </location>
</feature>
<dbReference type="AlphaFoldDB" id="U5EE13"/>
<dbReference type="GO" id="GO:0009653">
    <property type="term" value="P:anatomical structure morphogenesis"/>
    <property type="evidence" value="ECO:0007669"/>
    <property type="project" value="UniProtKB-ARBA"/>
</dbReference>